<dbReference type="Pfam" id="PF12679">
    <property type="entry name" value="ABC2_membrane_2"/>
    <property type="match status" value="1"/>
</dbReference>
<accession>A0A495IJE0</accession>
<feature type="transmembrane region" description="Helical" evidence="1">
    <location>
        <begin position="75"/>
        <end position="97"/>
    </location>
</feature>
<evidence type="ECO:0000313" key="2">
    <source>
        <dbReference type="EMBL" id="RKR75236.1"/>
    </source>
</evidence>
<feature type="transmembrane region" description="Helical" evidence="1">
    <location>
        <begin position="17"/>
        <end position="38"/>
    </location>
</feature>
<organism evidence="2 3">
    <name type="scientific">Frondihabitans australicus</name>
    <dbReference type="NCBI Taxonomy" id="386892"/>
    <lineage>
        <taxon>Bacteria</taxon>
        <taxon>Bacillati</taxon>
        <taxon>Actinomycetota</taxon>
        <taxon>Actinomycetes</taxon>
        <taxon>Micrococcales</taxon>
        <taxon>Microbacteriaceae</taxon>
        <taxon>Frondihabitans</taxon>
    </lineage>
</organism>
<gene>
    <name evidence="2" type="ORF">C8E83_2374</name>
</gene>
<feature type="transmembrane region" description="Helical" evidence="1">
    <location>
        <begin position="237"/>
        <end position="258"/>
    </location>
</feature>
<dbReference type="RefSeq" id="WP_121370057.1">
    <property type="nucleotide sequence ID" value="NZ_RBKS01000001.1"/>
</dbReference>
<keyword evidence="1" id="KW-1133">Transmembrane helix</keyword>
<proteinExistence type="predicted"/>
<reference evidence="2 3" key="1">
    <citation type="submission" date="2018-10" db="EMBL/GenBank/DDBJ databases">
        <title>Sequencing the genomes of 1000 actinobacteria strains.</title>
        <authorList>
            <person name="Klenk H.-P."/>
        </authorList>
    </citation>
    <scope>NUCLEOTIDE SEQUENCE [LARGE SCALE GENOMIC DNA]</scope>
    <source>
        <strain evidence="2 3">DSM 17894</strain>
    </source>
</reference>
<sequence>MIGVLWAQELRRGLRGLVLWCVVIAAPAFLYLPIYSSFGGSSQIQSLLKSLPPALIKAINYTSISTGAGYTESTYFGLLGFALSAVAAITWGAGLIAREEESGWLELVAAHDVSRLSLGVARALVLVTRIAALAVVAYVVVLAFTGPAGLGIDGGRLVLTAALFGLLALASGAAAFAAGCVTGRSGVALAAGAIVAAGGYALNGIGNDSSGVAWVYRFSPYHWAYGGEPLATGAVGMGAWGLALFAVVLLAIGVVRLLRRDLGR</sequence>
<feature type="transmembrane region" description="Helical" evidence="1">
    <location>
        <begin position="123"/>
        <end position="145"/>
    </location>
</feature>
<dbReference type="OrthoDB" id="3686802at2"/>
<evidence type="ECO:0000313" key="3">
    <source>
        <dbReference type="Proteomes" id="UP000280008"/>
    </source>
</evidence>
<comment type="caution">
    <text evidence="2">The sequence shown here is derived from an EMBL/GenBank/DDBJ whole genome shotgun (WGS) entry which is preliminary data.</text>
</comment>
<keyword evidence="1" id="KW-0472">Membrane</keyword>
<dbReference type="GO" id="GO:0005886">
    <property type="term" value="C:plasma membrane"/>
    <property type="evidence" value="ECO:0007669"/>
    <property type="project" value="UniProtKB-SubCell"/>
</dbReference>
<feature type="transmembrane region" description="Helical" evidence="1">
    <location>
        <begin position="157"/>
        <end position="180"/>
    </location>
</feature>
<dbReference type="EMBL" id="RBKS01000001">
    <property type="protein sequence ID" value="RKR75236.1"/>
    <property type="molecule type" value="Genomic_DNA"/>
</dbReference>
<feature type="transmembrane region" description="Helical" evidence="1">
    <location>
        <begin position="187"/>
        <end position="206"/>
    </location>
</feature>
<keyword evidence="3" id="KW-1185">Reference proteome</keyword>
<dbReference type="AlphaFoldDB" id="A0A495IJE0"/>
<name>A0A495IJE0_9MICO</name>
<evidence type="ECO:0000256" key="1">
    <source>
        <dbReference type="SAM" id="Phobius"/>
    </source>
</evidence>
<dbReference type="GO" id="GO:0140359">
    <property type="term" value="F:ABC-type transporter activity"/>
    <property type="evidence" value="ECO:0007669"/>
    <property type="project" value="InterPro"/>
</dbReference>
<keyword evidence="1" id="KW-0812">Transmembrane</keyword>
<dbReference type="Proteomes" id="UP000280008">
    <property type="component" value="Unassembled WGS sequence"/>
</dbReference>
<protein>
    <submittedName>
        <fullName evidence="2">ABC-2 type transport system permease protein</fullName>
    </submittedName>
</protein>